<dbReference type="InterPro" id="IPR030678">
    <property type="entry name" value="Peptide/Ni-bd"/>
</dbReference>
<protein>
    <recommendedName>
        <fullName evidence="2">Solute-binding protein family 5 domain-containing protein</fullName>
    </recommendedName>
</protein>
<evidence type="ECO:0000259" key="2">
    <source>
        <dbReference type="Pfam" id="PF00496"/>
    </source>
</evidence>
<reference evidence="4" key="1">
    <citation type="submission" date="2015-10" db="EMBL/GenBank/DDBJ databases">
        <authorList>
            <person name="Ju K.-S."/>
            <person name="Doroghazi J.R."/>
            <person name="Metcalf W.W."/>
        </authorList>
    </citation>
    <scope>NUCLEOTIDE SEQUENCE [LARGE SCALE GENOMIC DNA]</scope>
    <source>
        <strain evidence="4">NRRL F-8817</strain>
    </source>
</reference>
<dbReference type="InterPro" id="IPR000914">
    <property type="entry name" value="SBP_5_dom"/>
</dbReference>
<comment type="caution">
    <text evidence="3">The sequence shown here is derived from an EMBL/GenBank/DDBJ whole genome shotgun (WGS) entry which is preliminary data.</text>
</comment>
<dbReference type="PIRSF" id="PIRSF002741">
    <property type="entry name" value="MppA"/>
    <property type="match status" value="1"/>
</dbReference>
<proteinExistence type="predicted"/>
<sequence>MPRTDLRRVSRRSGVSSLSSALIAMAALAGCSGSPADADRTVTVDLAESVACVDPHQAPQTSALNVARQLVDSLTDQDPRTGKIVGWIASRWTVNSDATRFVFTLRSGATFSDGTPVNAAAVVANLKDITALGAKSPLGISYLANLRSAVASDSRTVTVEFSKPSAQFLQATSTPTLGLLSPATLKRSSARRCTRELAGSGPFTLDTTTTADKSFVLKTRRDYAWPTPLARHTGAARVGGVTFRIVPTAQVRHGNLVSGQADVDAQVQPQDVDSFTGTKLTLLSQVRPGLVYTFLPNETSAVLSDPAVRVAISRGIDRSAFAPLLSRAEKPATSLFATSTPQYSDRSAQLSYDRAKATELLDKAGWVPGGDGIRQRAGRALRVRLVYASTDPYSSVYQLIAQQLRKIGVDLALTPLDDAANNARQAGGDYDLVSWAVTRGDPSVLSTVFPVGSANPLRRTTPGKLEQSISAVGETLDTARRQRAADASVDLILDGGHGIPLFEQAASVGVADTVKGIRLDASSRPLFYDAEVGK</sequence>
<accession>A0A0X3XBM8</accession>
<dbReference type="AlphaFoldDB" id="A0A0X3XBM8"/>
<dbReference type="GO" id="GO:0042597">
    <property type="term" value="C:periplasmic space"/>
    <property type="evidence" value="ECO:0007669"/>
    <property type="project" value="UniProtKB-ARBA"/>
</dbReference>
<organism evidence="3 4">
    <name type="scientific">Streptomyces violaceusniger</name>
    <dbReference type="NCBI Taxonomy" id="68280"/>
    <lineage>
        <taxon>Bacteria</taxon>
        <taxon>Bacillati</taxon>
        <taxon>Actinomycetota</taxon>
        <taxon>Actinomycetes</taxon>
        <taxon>Kitasatosporales</taxon>
        <taxon>Streptomycetaceae</taxon>
        <taxon>Streptomyces</taxon>
        <taxon>Streptomyces violaceusniger group</taxon>
    </lineage>
</organism>
<gene>
    <name evidence="3" type="ORF">ADL28_03475</name>
</gene>
<dbReference type="Gene3D" id="3.10.105.10">
    <property type="entry name" value="Dipeptide-binding Protein, Domain 3"/>
    <property type="match status" value="1"/>
</dbReference>
<dbReference type="GO" id="GO:0043190">
    <property type="term" value="C:ATP-binding cassette (ABC) transporter complex"/>
    <property type="evidence" value="ECO:0007669"/>
    <property type="project" value="InterPro"/>
</dbReference>
<dbReference type="Gene3D" id="3.40.190.10">
    <property type="entry name" value="Periplasmic binding protein-like II"/>
    <property type="match status" value="1"/>
</dbReference>
<feature type="domain" description="Solute-binding protein family 5" evidence="2">
    <location>
        <begin position="83"/>
        <end position="444"/>
    </location>
</feature>
<dbReference type="PROSITE" id="PS51257">
    <property type="entry name" value="PROKAR_LIPOPROTEIN"/>
    <property type="match status" value="1"/>
</dbReference>
<dbReference type="GO" id="GO:0015833">
    <property type="term" value="P:peptide transport"/>
    <property type="evidence" value="ECO:0007669"/>
    <property type="project" value="TreeGrafter"/>
</dbReference>
<dbReference type="PANTHER" id="PTHR30290:SF65">
    <property type="entry name" value="MONOACYL PHOSPHATIDYLINOSITOL TETRAMANNOSIDE-BINDING PROTEIN LPQW-RELATED"/>
    <property type="match status" value="1"/>
</dbReference>
<dbReference type="Proteomes" id="UP000053413">
    <property type="component" value="Unassembled WGS sequence"/>
</dbReference>
<name>A0A0X3XBM8_STRVO</name>
<dbReference type="InterPro" id="IPR039424">
    <property type="entry name" value="SBP_5"/>
</dbReference>
<feature type="signal peptide" evidence="1">
    <location>
        <begin position="1"/>
        <end position="29"/>
    </location>
</feature>
<feature type="chain" id="PRO_5039187365" description="Solute-binding protein family 5 domain-containing protein" evidence="1">
    <location>
        <begin position="30"/>
        <end position="534"/>
    </location>
</feature>
<dbReference type="EMBL" id="LLZJ01000017">
    <property type="protein sequence ID" value="KUL66400.1"/>
    <property type="molecule type" value="Genomic_DNA"/>
</dbReference>
<dbReference type="PANTHER" id="PTHR30290">
    <property type="entry name" value="PERIPLASMIC BINDING COMPONENT OF ABC TRANSPORTER"/>
    <property type="match status" value="1"/>
</dbReference>
<keyword evidence="1" id="KW-0732">Signal</keyword>
<evidence type="ECO:0000313" key="3">
    <source>
        <dbReference type="EMBL" id="KUL66400.1"/>
    </source>
</evidence>
<evidence type="ECO:0000256" key="1">
    <source>
        <dbReference type="SAM" id="SignalP"/>
    </source>
</evidence>
<dbReference type="Pfam" id="PF00496">
    <property type="entry name" value="SBP_bac_5"/>
    <property type="match status" value="1"/>
</dbReference>
<dbReference type="SUPFAM" id="SSF53850">
    <property type="entry name" value="Periplasmic binding protein-like II"/>
    <property type="match status" value="1"/>
</dbReference>
<evidence type="ECO:0000313" key="4">
    <source>
        <dbReference type="Proteomes" id="UP000053413"/>
    </source>
</evidence>
<dbReference type="RefSeq" id="WP_059142244.1">
    <property type="nucleotide sequence ID" value="NZ_LLZJ01000017.1"/>
</dbReference>
<dbReference type="GO" id="GO:1904680">
    <property type="term" value="F:peptide transmembrane transporter activity"/>
    <property type="evidence" value="ECO:0007669"/>
    <property type="project" value="TreeGrafter"/>
</dbReference>